<organism evidence="1 2">
    <name type="scientific">Aphis craccivora</name>
    <name type="common">Cowpea aphid</name>
    <dbReference type="NCBI Taxonomy" id="307492"/>
    <lineage>
        <taxon>Eukaryota</taxon>
        <taxon>Metazoa</taxon>
        <taxon>Ecdysozoa</taxon>
        <taxon>Arthropoda</taxon>
        <taxon>Hexapoda</taxon>
        <taxon>Insecta</taxon>
        <taxon>Pterygota</taxon>
        <taxon>Neoptera</taxon>
        <taxon>Paraneoptera</taxon>
        <taxon>Hemiptera</taxon>
        <taxon>Sternorrhyncha</taxon>
        <taxon>Aphidomorpha</taxon>
        <taxon>Aphidoidea</taxon>
        <taxon>Aphididae</taxon>
        <taxon>Aphidini</taxon>
        <taxon>Aphis</taxon>
        <taxon>Aphis</taxon>
    </lineage>
</organism>
<dbReference type="GO" id="GO:0032299">
    <property type="term" value="C:ribonuclease H2 complex"/>
    <property type="evidence" value="ECO:0007669"/>
    <property type="project" value="InterPro"/>
</dbReference>
<sequence length="159" mass="17787">MRFIINRPEHKRAVEDSDVSVAGTDQQAVHLLPCKIHTRKPDDDCQTLTAPVDRYFNPYTKAAVDDESALWHASLRGKPLTGVKLSMPIGYVGVLCVGEDDDSSRNTVDDSIAAVESVTGEVTEQLMYWNWDRIPTREDPLLSALDWVRVSEAIMTNND</sequence>
<comment type="caution">
    <text evidence="1">The sequence shown here is derived from an EMBL/GenBank/DDBJ whole genome shotgun (WGS) entry which is preliminary data.</text>
</comment>
<reference evidence="1 2" key="1">
    <citation type="submission" date="2019-08" db="EMBL/GenBank/DDBJ databases">
        <title>Whole genome of Aphis craccivora.</title>
        <authorList>
            <person name="Voronova N.V."/>
            <person name="Shulinski R.S."/>
            <person name="Bandarenka Y.V."/>
            <person name="Zhorov D.G."/>
            <person name="Warner D."/>
        </authorList>
    </citation>
    <scope>NUCLEOTIDE SEQUENCE [LARGE SCALE GENOMIC DNA]</scope>
    <source>
        <strain evidence="1">180601</strain>
        <tissue evidence="1">Whole Body</tissue>
    </source>
</reference>
<dbReference type="EMBL" id="VUJU01006108">
    <property type="protein sequence ID" value="KAF0749414.1"/>
    <property type="molecule type" value="Genomic_DNA"/>
</dbReference>
<evidence type="ECO:0000313" key="2">
    <source>
        <dbReference type="Proteomes" id="UP000478052"/>
    </source>
</evidence>
<gene>
    <name evidence="1" type="ORF">FWK35_00027717</name>
</gene>
<dbReference type="GO" id="GO:0006401">
    <property type="term" value="P:RNA catabolic process"/>
    <property type="evidence" value="ECO:0007669"/>
    <property type="project" value="InterPro"/>
</dbReference>
<accession>A0A6G0Y5M7</accession>
<dbReference type="CDD" id="cd09271">
    <property type="entry name" value="RNase_H2-C"/>
    <property type="match status" value="1"/>
</dbReference>
<dbReference type="OrthoDB" id="6222486at2759"/>
<proteinExistence type="predicted"/>
<dbReference type="InterPro" id="IPR013924">
    <property type="entry name" value="RNase_H2_suC"/>
</dbReference>
<evidence type="ECO:0000313" key="1">
    <source>
        <dbReference type="EMBL" id="KAF0749414.1"/>
    </source>
</evidence>
<keyword evidence="2" id="KW-1185">Reference proteome</keyword>
<dbReference type="Proteomes" id="UP000478052">
    <property type="component" value="Unassembled WGS sequence"/>
</dbReference>
<dbReference type="AlphaFoldDB" id="A0A6G0Y5M7"/>
<name>A0A6G0Y5M7_APHCR</name>
<dbReference type="PANTHER" id="PTHR47204:SF1">
    <property type="entry name" value="RIBONUCLEASE H2 SUBUNIT C"/>
    <property type="match status" value="1"/>
</dbReference>
<dbReference type="PANTHER" id="PTHR47204">
    <property type="entry name" value="OS02G0168900 PROTEIN"/>
    <property type="match status" value="1"/>
</dbReference>
<protein>
    <submittedName>
        <fullName evidence="1">Ribonuclease H2 subunit C</fullName>
    </submittedName>
</protein>
<dbReference type="Gene3D" id="2.40.128.680">
    <property type="match status" value="1"/>
</dbReference>
<dbReference type="Pfam" id="PF08615">
    <property type="entry name" value="RNase_H2_suC"/>
    <property type="match status" value="1"/>
</dbReference>